<proteinExistence type="predicted"/>
<keyword evidence="2" id="KW-1185">Reference proteome</keyword>
<dbReference type="EMBL" id="GL832979">
    <property type="protein sequence ID" value="EGD77696.1"/>
    <property type="molecule type" value="Genomic_DNA"/>
</dbReference>
<dbReference type="KEGG" id="sre:PTSG_08788"/>
<sequence length="322" mass="35766">MLACTRALRAATGVRFAAANAVRALSTGSTNTGMDPDLLHKATEVFLENPNSFKNIPVDSMEFVCVNGRALVQIDGKDPVQSILHLTPFALTGMSHFGPRGNFGVERHFASGTVKVDKLEDAQQELSLSDIDPADFEKTNALMTDYLQWLTAIQSKLIDHVAANLSSYPPLEQKFSFLQRSDDPSMLKDGILNTASAISRTWEGPEGQQVEYLAFKQPVYMKRRKDTPVRVYTEADKEVQETHTRLHVRLFDETGAEVDPDKAFIRRGDVVSCTAMVAPMVYNVAGNVGITMRKRIRNITRIHKTQPVRRGPVSPYGNIAEE</sequence>
<dbReference type="Proteomes" id="UP000007799">
    <property type="component" value="Unassembled WGS sequence"/>
</dbReference>
<evidence type="ECO:0000313" key="2">
    <source>
        <dbReference type="Proteomes" id="UP000007799"/>
    </source>
</evidence>
<organism evidence="2">
    <name type="scientific">Salpingoeca rosetta (strain ATCC 50818 / BSB-021)</name>
    <dbReference type="NCBI Taxonomy" id="946362"/>
    <lineage>
        <taxon>Eukaryota</taxon>
        <taxon>Choanoflagellata</taxon>
        <taxon>Craspedida</taxon>
        <taxon>Salpingoecidae</taxon>
        <taxon>Salpingoeca</taxon>
    </lineage>
</organism>
<dbReference type="eggNOG" id="ENOG502SYSN">
    <property type="taxonomic scope" value="Eukaryota"/>
</dbReference>
<protein>
    <submittedName>
        <fullName evidence="1">Uncharacterized protein</fullName>
    </submittedName>
</protein>
<dbReference type="GeneID" id="16070725"/>
<dbReference type="AlphaFoldDB" id="F2UKP7"/>
<dbReference type="RefSeq" id="XP_004990172.1">
    <property type="nucleotide sequence ID" value="XM_004990115.1"/>
</dbReference>
<dbReference type="OMA" id="MINHIVE"/>
<accession>F2UKP7</accession>
<evidence type="ECO:0000313" key="1">
    <source>
        <dbReference type="EMBL" id="EGD77696.1"/>
    </source>
</evidence>
<dbReference type="InParanoid" id="F2UKP7"/>
<reference evidence="1" key="1">
    <citation type="submission" date="2009-08" db="EMBL/GenBank/DDBJ databases">
        <title>Annotation of Salpingoeca rosetta.</title>
        <authorList>
            <consortium name="The Broad Institute Genome Sequencing Platform"/>
            <person name="Russ C."/>
            <person name="Cuomo C."/>
            <person name="Burger G."/>
            <person name="Gray M.W."/>
            <person name="Holland P.W.H."/>
            <person name="King N."/>
            <person name="Lang F.B.F."/>
            <person name="Roger A.J."/>
            <person name="Ruiz-Trillo I."/>
            <person name="Young S.K."/>
            <person name="Zeng Q."/>
            <person name="Gargeya S."/>
            <person name="Alvarado L."/>
            <person name="Berlin A."/>
            <person name="Chapman S.B."/>
            <person name="Chen Z."/>
            <person name="Freedman E."/>
            <person name="Gellesch M."/>
            <person name="Goldberg J."/>
            <person name="Griggs A."/>
            <person name="Gujja S."/>
            <person name="Heilman E."/>
            <person name="Heiman D."/>
            <person name="Howarth C."/>
            <person name="Mehta T."/>
            <person name="Neiman D."/>
            <person name="Pearson M."/>
            <person name="Roberts A."/>
            <person name="Saif S."/>
            <person name="Shea T."/>
            <person name="Shenoy N."/>
            <person name="Sisk P."/>
            <person name="Stolte C."/>
            <person name="Sykes S."/>
            <person name="White J."/>
            <person name="Yandava C."/>
            <person name="Haas B."/>
            <person name="Nusbaum C."/>
            <person name="Birren B."/>
        </authorList>
    </citation>
    <scope>NUCLEOTIDE SEQUENCE [LARGE SCALE GENOMIC DNA]</scope>
    <source>
        <strain evidence="1">ATCC 50818</strain>
    </source>
</reference>
<gene>
    <name evidence="1" type="ORF">PTSG_08788</name>
</gene>
<name>F2UKP7_SALR5</name>